<dbReference type="InterPro" id="IPR015260">
    <property type="entry name" value="Syntaxin-6/10/61_N"/>
</dbReference>
<comment type="subcellular location">
    <subcellularLocation>
        <location evidence="2">Endomembrane system</location>
        <topology evidence="2">Single-pass type IV membrane protein</topology>
    </subcellularLocation>
</comment>
<evidence type="ECO:0000256" key="2">
    <source>
        <dbReference type="ARBA" id="ARBA00046280"/>
    </source>
</evidence>
<evidence type="ECO:0000313" key="5">
    <source>
        <dbReference type="EMBL" id="MED6132242.1"/>
    </source>
</evidence>
<keyword evidence="3" id="KW-0472">Membrane</keyword>
<sequence length="316" mass="35701">MASSFQPPENDPFFTAAEQLQESADRMKSAYMTWYHAMKAERIPWNSEELFHDVKLSHQRAKWQLTIFQKALTTSRYRYQDFISAIADNITKVENSLNKCFQPGTNKLLRWVRPDELGLHEGEGNELALFVSGVPQAEPTSQDALSSADAHVGSEKIIAVSDDLQQCNTPKASSGVMHKVASLFGLVSSNNGYKKLKAGNHDQESENALSPLAQSNGGLKSYCKRSKSYLDSCDECYDKQLYGWYGAIQRFQYQMQHSRPLKLTVWIVILLCMIELVKYLRCGLGILFYKECTQLLGLGLHACNMLLGCSYLFYSD</sequence>
<dbReference type="PANTHER" id="PTHR34949">
    <property type="entry name" value="OS05G0443700 PROTEIN"/>
    <property type="match status" value="1"/>
</dbReference>
<feature type="domain" description="Syntaxin 6/10/61 N-terminal" evidence="4">
    <location>
        <begin position="11"/>
        <end position="76"/>
    </location>
</feature>
<name>A0ABU6S7G2_9FABA</name>
<feature type="transmembrane region" description="Helical" evidence="3">
    <location>
        <begin position="295"/>
        <end position="314"/>
    </location>
</feature>
<gene>
    <name evidence="5" type="ORF">PIB30_017318</name>
</gene>
<evidence type="ECO:0000256" key="3">
    <source>
        <dbReference type="SAM" id="Phobius"/>
    </source>
</evidence>
<keyword evidence="3" id="KW-1133">Transmembrane helix</keyword>
<dbReference type="Pfam" id="PF09177">
    <property type="entry name" value="STX6_10_61_N"/>
    <property type="match status" value="1"/>
</dbReference>
<evidence type="ECO:0000313" key="6">
    <source>
        <dbReference type="Proteomes" id="UP001341840"/>
    </source>
</evidence>
<dbReference type="SUPFAM" id="SSF47661">
    <property type="entry name" value="t-snare proteins"/>
    <property type="match status" value="1"/>
</dbReference>
<evidence type="ECO:0000259" key="4">
    <source>
        <dbReference type="Pfam" id="PF09177"/>
    </source>
</evidence>
<keyword evidence="1" id="KW-0653">Protein transport</keyword>
<comment type="caution">
    <text evidence="5">The sequence shown here is derived from an EMBL/GenBank/DDBJ whole genome shotgun (WGS) entry which is preliminary data.</text>
</comment>
<reference evidence="5 6" key="1">
    <citation type="journal article" date="2023" name="Plants (Basel)">
        <title>Bridging the Gap: Combining Genomics and Transcriptomics Approaches to Understand Stylosanthes scabra, an Orphan Legume from the Brazilian Caatinga.</title>
        <authorList>
            <person name="Ferreira-Neto J.R.C."/>
            <person name="da Silva M.D."/>
            <person name="Binneck E."/>
            <person name="de Melo N.F."/>
            <person name="da Silva R.H."/>
            <person name="de Melo A.L.T.M."/>
            <person name="Pandolfi V."/>
            <person name="Bustamante F.O."/>
            <person name="Brasileiro-Vidal A.C."/>
            <person name="Benko-Iseppon A.M."/>
        </authorList>
    </citation>
    <scope>NUCLEOTIDE SEQUENCE [LARGE SCALE GENOMIC DNA]</scope>
    <source>
        <tissue evidence="5">Leaves</tissue>
    </source>
</reference>
<keyword evidence="3" id="KW-0812">Transmembrane</keyword>
<dbReference type="InterPro" id="IPR010989">
    <property type="entry name" value="SNARE"/>
</dbReference>
<dbReference type="EMBL" id="JASCZI010060465">
    <property type="protein sequence ID" value="MED6132242.1"/>
    <property type="molecule type" value="Genomic_DNA"/>
</dbReference>
<dbReference type="Proteomes" id="UP001341840">
    <property type="component" value="Unassembled WGS sequence"/>
</dbReference>
<feature type="transmembrane region" description="Helical" evidence="3">
    <location>
        <begin position="263"/>
        <end position="289"/>
    </location>
</feature>
<proteinExistence type="predicted"/>
<dbReference type="PANTHER" id="PTHR34949:SF6">
    <property type="entry name" value="EXPRESSED PROTEIN"/>
    <property type="match status" value="1"/>
</dbReference>
<accession>A0ABU6S7G2</accession>
<protein>
    <recommendedName>
        <fullName evidence="4">Syntaxin 6/10/61 N-terminal domain-containing protein</fullName>
    </recommendedName>
</protein>
<evidence type="ECO:0000256" key="1">
    <source>
        <dbReference type="ARBA" id="ARBA00022927"/>
    </source>
</evidence>
<keyword evidence="1" id="KW-0813">Transport</keyword>
<organism evidence="5 6">
    <name type="scientific">Stylosanthes scabra</name>
    <dbReference type="NCBI Taxonomy" id="79078"/>
    <lineage>
        <taxon>Eukaryota</taxon>
        <taxon>Viridiplantae</taxon>
        <taxon>Streptophyta</taxon>
        <taxon>Embryophyta</taxon>
        <taxon>Tracheophyta</taxon>
        <taxon>Spermatophyta</taxon>
        <taxon>Magnoliopsida</taxon>
        <taxon>eudicotyledons</taxon>
        <taxon>Gunneridae</taxon>
        <taxon>Pentapetalae</taxon>
        <taxon>rosids</taxon>
        <taxon>fabids</taxon>
        <taxon>Fabales</taxon>
        <taxon>Fabaceae</taxon>
        <taxon>Papilionoideae</taxon>
        <taxon>50 kb inversion clade</taxon>
        <taxon>dalbergioids sensu lato</taxon>
        <taxon>Dalbergieae</taxon>
        <taxon>Pterocarpus clade</taxon>
        <taxon>Stylosanthes</taxon>
    </lineage>
</organism>
<keyword evidence="6" id="KW-1185">Reference proteome</keyword>